<keyword evidence="9" id="KW-1185">Reference proteome</keyword>
<evidence type="ECO:0000256" key="1">
    <source>
        <dbReference type="ARBA" id="ARBA00004127"/>
    </source>
</evidence>
<evidence type="ECO:0000256" key="6">
    <source>
        <dbReference type="ARBA" id="ARBA00023136"/>
    </source>
</evidence>
<dbReference type="AlphaFoldDB" id="A0A1E4RJF2"/>
<evidence type="ECO:0000313" key="9">
    <source>
        <dbReference type="Proteomes" id="UP000095085"/>
    </source>
</evidence>
<dbReference type="InterPro" id="IPR003689">
    <property type="entry name" value="ZIP"/>
</dbReference>
<dbReference type="PANTHER" id="PTHR16133:SF0">
    <property type="entry name" value="ZINC_IRON REGULATED TRANSPORTER-RELATED PROTEIN 102B, ISOFORM E"/>
    <property type="match status" value="1"/>
</dbReference>
<comment type="subcellular location">
    <subcellularLocation>
        <location evidence="1">Endomembrane system</location>
        <topology evidence="1">Multi-pass membrane protein</topology>
    </subcellularLocation>
    <subcellularLocation>
        <location evidence="2">Golgi apparatus membrane</location>
    </subcellularLocation>
</comment>
<evidence type="ECO:0000256" key="5">
    <source>
        <dbReference type="ARBA" id="ARBA00023034"/>
    </source>
</evidence>
<dbReference type="EMBL" id="KV454541">
    <property type="protein sequence ID" value="ODV67215.1"/>
    <property type="molecule type" value="Genomic_DNA"/>
</dbReference>
<evidence type="ECO:0000256" key="2">
    <source>
        <dbReference type="ARBA" id="ARBA00004394"/>
    </source>
</evidence>
<feature type="transmembrane region" description="Helical" evidence="7">
    <location>
        <begin position="7"/>
        <end position="25"/>
    </location>
</feature>
<dbReference type="GO" id="GO:0006829">
    <property type="term" value="P:zinc ion transport"/>
    <property type="evidence" value="ECO:0007669"/>
    <property type="project" value="InterPro"/>
</dbReference>
<feature type="transmembrane region" description="Helical" evidence="7">
    <location>
        <begin position="276"/>
        <end position="294"/>
    </location>
</feature>
<keyword evidence="5" id="KW-0333">Golgi apparatus</keyword>
<dbReference type="RefSeq" id="XP_020076282.1">
    <property type="nucleotide sequence ID" value="XM_020218684.1"/>
</dbReference>
<evidence type="ECO:0000256" key="3">
    <source>
        <dbReference type="ARBA" id="ARBA00022692"/>
    </source>
</evidence>
<feature type="transmembrane region" description="Helical" evidence="7">
    <location>
        <begin position="220"/>
        <end position="242"/>
    </location>
</feature>
<dbReference type="InterPro" id="IPR045891">
    <property type="entry name" value="ZIP9"/>
</dbReference>
<dbReference type="Proteomes" id="UP000095085">
    <property type="component" value="Unassembled WGS sequence"/>
</dbReference>
<evidence type="ECO:0000256" key="4">
    <source>
        <dbReference type="ARBA" id="ARBA00022989"/>
    </source>
</evidence>
<keyword evidence="4 7" id="KW-1133">Transmembrane helix</keyword>
<feature type="transmembrane region" description="Helical" evidence="7">
    <location>
        <begin position="37"/>
        <end position="56"/>
    </location>
</feature>
<feature type="transmembrane region" description="Helical" evidence="7">
    <location>
        <begin position="77"/>
        <end position="99"/>
    </location>
</feature>
<organism evidence="8 9">
    <name type="scientific">Hyphopichia burtonii NRRL Y-1933</name>
    <dbReference type="NCBI Taxonomy" id="984485"/>
    <lineage>
        <taxon>Eukaryota</taxon>
        <taxon>Fungi</taxon>
        <taxon>Dikarya</taxon>
        <taxon>Ascomycota</taxon>
        <taxon>Saccharomycotina</taxon>
        <taxon>Pichiomycetes</taxon>
        <taxon>Debaryomycetaceae</taxon>
        <taxon>Hyphopichia</taxon>
    </lineage>
</organism>
<name>A0A1E4RJF2_9ASCO</name>
<dbReference type="STRING" id="984485.A0A1E4RJF2"/>
<protein>
    <submittedName>
        <fullName evidence="8">Zinc/iron permease</fullName>
    </submittedName>
</protein>
<proteinExistence type="predicted"/>
<dbReference type="Pfam" id="PF02535">
    <property type="entry name" value="Zip"/>
    <property type="match status" value="2"/>
</dbReference>
<evidence type="ECO:0000256" key="7">
    <source>
        <dbReference type="SAM" id="Phobius"/>
    </source>
</evidence>
<feature type="transmembrane region" description="Helical" evidence="7">
    <location>
        <begin position="191"/>
        <end position="214"/>
    </location>
</feature>
<keyword evidence="3 7" id="KW-0812">Transmembrane</keyword>
<sequence length="296" mass="32489">MVRSLELCLLSVLMGITSFIAGMAPLKLPLSTAHLNLVSMLSMGMLIGTSLVIVIPEGIETLYDSIKDHEEAPIPRYIGISLILGFMTMFIIDNCSSILENFNINYNLSSDKVNFESILEKVKSIFKSPLTLGLILHSAVDGISLGSSFSKEDTSLGIIFFVMIIIHKLPTAFSLATLLFKEGLPQSLLQLHLAVFSLITPVTSVVTYFILLALDMDNEFTISIMLLYSGGTFIYIVTHVMLEILTGERENQYRPPQSSDSDSTIHEHAKITGSELGISLLGMLVPIFMSFLGGHH</sequence>
<dbReference type="GO" id="GO:0000139">
    <property type="term" value="C:Golgi membrane"/>
    <property type="evidence" value="ECO:0007669"/>
    <property type="project" value="UniProtKB-SubCell"/>
</dbReference>
<evidence type="ECO:0000313" key="8">
    <source>
        <dbReference type="EMBL" id="ODV67215.1"/>
    </source>
</evidence>
<dbReference type="OrthoDB" id="19859at2759"/>
<keyword evidence="6 7" id="KW-0472">Membrane</keyword>
<reference evidence="9" key="1">
    <citation type="submission" date="2016-05" db="EMBL/GenBank/DDBJ databases">
        <title>Comparative genomics of biotechnologically important yeasts.</title>
        <authorList>
            <consortium name="DOE Joint Genome Institute"/>
            <person name="Riley R."/>
            <person name="Haridas S."/>
            <person name="Wolfe K.H."/>
            <person name="Lopes M.R."/>
            <person name="Hittinger C.T."/>
            <person name="Goker M."/>
            <person name="Salamov A."/>
            <person name="Wisecaver J."/>
            <person name="Long T.M."/>
            <person name="Aerts A.L."/>
            <person name="Barry K."/>
            <person name="Choi C."/>
            <person name="Clum A."/>
            <person name="Coughlan A.Y."/>
            <person name="Deshpande S."/>
            <person name="Douglass A.P."/>
            <person name="Hanson S.J."/>
            <person name="Klenk H.-P."/>
            <person name="Labutti K."/>
            <person name="Lapidus A."/>
            <person name="Lindquist E."/>
            <person name="Lipzen A."/>
            <person name="Meier-Kolthoff J.P."/>
            <person name="Ohm R.A."/>
            <person name="Otillar R.P."/>
            <person name="Pangilinan J."/>
            <person name="Peng Y."/>
            <person name="Rokas A."/>
            <person name="Rosa C.A."/>
            <person name="Scheuner C."/>
            <person name="Sibirny A.A."/>
            <person name="Slot J.C."/>
            <person name="Stielow J.B."/>
            <person name="Sun H."/>
            <person name="Kurtzman C.P."/>
            <person name="Blackwell M."/>
            <person name="Grigoriev I.V."/>
            <person name="Jeffries T.W."/>
        </authorList>
    </citation>
    <scope>NUCLEOTIDE SEQUENCE [LARGE SCALE GENOMIC DNA]</scope>
    <source>
        <strain evidence="9">NRRL Y-1933</strain>
    </source>
</reference>
<accession>A0A1E4RJF2</accession>
<dbReference type="GO" id="GO:0046873">
    <property type="term" value="F:metal ion transmembrane transporter activity"/>
    <property type="evidence" value="ECO:0007669"/>
    <property type="project" value="InterPro"/>
</dbReference>
<dbReference type="GeneID" id="30993234"/>
<feature type="transmembrane region" description="Helical" evidence="7">
    <location>
        <begin position="156"/>
        <end position="179"/>
    </location>
</feature>
<dbReference type="PANTHER" id="PTHR16133">
    <property type="entry name" value="SOLUTE CARRIER FAMILY 39 ZINC TRANSPORTER , MEMBER 9-RELATED"/>
    <property type="match status" value="1"/>
</dbReference>
<gene>
    <name evidence="8" type="ORF">HYPBUDRAFT_109189</name>
</gene>